<evidence type="ECO:0000313" key="1">
    <source>
        <dbReference type="EMBL" id="OSY37760.1"/>
    </source>
</evidence>
<dbReference type="AlphaFoldDB" id="A0A1Y2MRB8"/>
<protein>
    <recommendedName>
        <fullName evidence="3">TetR family transcriptional regulator</fullName>
    </recommendedName>
</protein>
<dbReference type="InterPro" id="IPR009057">
    <property type="entry name" value="Homeodomain-like_sf"/>
</dbReference>
<proteinExistence type="predicted"/>
<dbReference type="EMBL" id="MIGB01000028">
    <property type="protein sequence ID" value="OSY37760.1"/>
    <property type="molecule type" value="Genomic_DNA"/>
</dbReference>
<accession>A0A1Y2MRB8</accession>
<comment type="caution">
    <text evidence="1">The sequence shown here is derived from an EMBL/GenBank/DDBJ whole genome shotgun (WGS) entry which is preliminary data.</text>
</comment>
<gene>
    <name evidence="1" type="ORF">BG845_04581</name>
</gene>
<evidence type="ECO:0000313" key="2">
    <source>
        <dbReference type="Proteomes" id="UP000194360"/>
    </source>
</evidence>
<dbReference type="Gene3D" id="1.10.357.10">
    <property type="entry name" value="Tetracycline Repressor, domain 2"/>
    <property type="match status" value="1"/>
</dbReference>
<sequence>MMDVMDAAERDRDALLDAALQQWADGGWVAVDLASAAERAGLAGGCTDEFGSGVDLACAVFDQVVDERAAATLSAVEQAEPNVMARVRAALEAFFDNIATDPRRVIALVDAIGCPPLVARRRSANRGFAELMVSGNAESRIEPDDLRVAGHFCLGGLTEVILAWQDPESPVTRSQALEHGIRLYESCLATR</sequence>
<dbReference type="SUPFAM" id="SSF46689">
    <property type="entry name" value="Homeodomain-like"/>
    <property type="match status" value="1"/>
</dbReference>
<evidence type="ECO:0008006" key="3">
    <source>
        <dbReference type="Google" id="ProtNLM"/>
    </source>
</evidence>
<dbReference type="Proteomes" id="UP000194360">
    <property type="component" value="Unassembled WGS sequence"/>
</dbReference>
<keyword evidence="2" id="KW-1185">Reference proteome</keyword>
<dbReference type="STRING" id="2074.BG845_04581"/>
<reference evidence="1 2" key="1">
    <citation type="submission" date="2016-09" db="EMBL/GenBank/DDBJ databases">
        <title>Pseudonocardia autotrophica DSM535, a candidate organism with high potential of specific P450 cytochromes.</title>
        <authorList>
            <person name="Grumaz C."/>
            <person name="Vainshtein Y."/>
            <person name="Kirstahler P."/>
            <person name="Sohn K."/>
        </authorList>
    </citation>
    <scope>NUCLEOTIDE SEQUENCE [LARGE SCALE GENOMIC DNA]</scope>
    <source>
        <strain evidence="1 2">DSM 535</strain>
    </source>
</reference>
<name>A0A1Y2MRB8_PSEAH</name>
<organism evidence="1 2">
    <name type="scientific">Pseudonocardia autotrophica</name>
    <name type="common">Amycolata autotrophica</name>
    <name type="synonym">Nocardia autotrophica</name>
    <dbReference type="NCBI Taxonomy" id="2074"/>
    <lineage>
        <taxon>Bacteria</taxon>
        <taxon>Bacillati</taxon>
        <taxon>Actinomycetota</taxon>
        <taxon>Actinomycetes</taxon>
        <taxon>Pseudonocardiales</taxon>
        <taxon>Pseudonocardiaceae</taxon>
        <taxon>Pseudonocardia</taxon>
    </lineage>
</organism>